<dbReference type="AlphaFoldDB" id="A0A1H9TDG5"/>
<evidence type="ECO:0000313" key="2">
    <source>
        <dbReference type="Proteomes" id="UP000198948"/>
    </source>
</evidence>
<evidence type="ECO:0000313" key="1">
    <source>
        <dbReference type="EMBL" id="SER95242.1"/>
    </source>
</evidence>
<gene>
    <name evidence="1" type="ORF">SAMN04488559_11269</name>
</gene>
<name>A0A1H9TDG5_9LACT</name>
<organism evidence="1 2">
    <name type="scientific">Isobaculum melis</name>
    <dbReference type="NCBI Taxonomy" id="142588"/>
    <lineage>
        <taxon>Bacteria</taxon>
        <taxon>Bacillati</taxon>
        <taxon>Bacillota</taxon>
        <taxon>Bacilli</taxon>
        <taxon>Lactobacillales</taxon>
        <taxon>Carnobacteriaceae</taxon>
        <taxon>Isobaculum</taxon>
    </lineage>
</organism>
<reference evidence="1 2" key="1">
    <citation type="submission" date="2016-10" db="EMBL/GenBank/DDBJ databases">
        <authorList>
            <person name="de Groot N.N."/>
        </authorList>
    </citation>
    <scope>NUCLEOTIDE SEQUENCE [LARGE SCALE GENOMIC DNA]</scope>
    <source>
        <strain evidence="1 2">DSM 13760</strain>
    </source>
</reference>
<dbReference type="Proteomes" id="UP000198948">
    <property type="component" value="Unassembled WGS sequence"/>
</dbReference>
<keyword evidence="2" id="KW-1185">Reference proteome</keyword>
<sequence>MKSHYQAKFSDLEGQLYVQSLSGDSDKMNRRLGFIEETETLYEQYEPKYKKDQPDKDYGTSTTFYENIEITVKGDQYFVKGTDYEETFQKIGENIIKDSKGAEYAR</sequence>
<proteinExistence type="predicted"/>
<dbReference type="EMBL" id="FOHA01000012">
    <property type="protein sequence ID" value="SER95242.1"/>
    <property type="molecule type" value="Genomic_DNA"/>
</dbReference>
<protein>
    <submittedName>
        <fullName evidence="1">Uncharacterized protein</fullName>
    </submittedName>
</protein>
<accession>A0A1H9TDG5</accession>